<gene>
    <name evidence="1" type="ORF">ACFOMG_09695</name>
</gene>
<dbReference type="EMBL" id="JBHRYB010000007">
    <property type="protein sequence ID" value="MFC3680368.1"/>
    <property type="molecule type" value="Genomic_DNA"/>
</dbReference>
<evidence type="ECO:0000313" key="2">
    <source>
        <dbReference type="Proteomes" id="UP001595722"/>
    </source>
</evidence>
<dbReference type="Proteomes" id="UP001595722">
    <property type="component" value="Unassembled WGS sequence"/>
</dbReference>
<protein>
    <submittedName>
        <fullName evidence="1">Uncharacterized protein</fullName>
    </submittedName>
</protein>
<accession>A0ABV7VWD7</accession>
<comment type="caution">
    <text evidence="1">The sequence shown here is derived from an EMBL/GenBank/DDBJ whole genome shotgun (WGS) entry which is preliminary data.</text>
</comment>
<sequence>MGAISRLEVVPYPGGVPVPDSLAGHGQVFINNLPGAASHSGTGVFSPELQQLIGTTMPLVDDLSQHHHIQHRPVQLFYANPSESLIHNTQKLLKLLQWLQGSDHILVPFSTNHSLIFHTLRQVVPCARGMQLEDVSLFYIGAAANRNPLQAISSSCDMAFYFLHNPDLD</sequence>
<name>A0ABV7VWD7_9GAMM</name>
<dbReference type="RefSeq" id="WP_376866308.1">
    <property type="nucleotide sequence ID" value="NZ_JBHRYB010000007.1"/>
</dbReference>
<organism evidence="1 2">
    <name type="scientific">Bacterioplanoides pacificum</name>
    <dbReference type="NCBI Taxonomy" id="1171596"/>
    <lineage>
        <taxon>Bacteria</taxon>
        <taxon>Pseudomonadati</taxon>
        <taxon>Pseudomonadota</taxon>
        <taxon>Gammaproteobacteria</taxon>
        <taxon>Oceanospirillales</taxon>
        <taxon>Oceanospirillaceae</taxon>
        <taxon>Bacterioplanoides</taxon>
    </lineage>
</organism>
<reference evidence="2" key="1">
    <citation type="journal article" date="2019" name="Int. J. Syst. Evol. Microbiol.">
        <title>The Global Catalogue of Microorganisms (GCM) 10K type strain sequencing project: providing services to taxonomists for standard genome sequencing and annotation.</title>
        <authorList>
            <consortium name="The Broad Institute Genomics Platform"/>
            <consortium name="The Broad Institute Genome Sequencing Center for Infectious Disease"/>
            <person name="Wu L."/>
            <person name="Ma J."/>
        </authorList>
    </citation>
    <scope>NUCLEOTIDE SEQUENCE [LARGE SCALE GENOMIC DNA]</scope>
    <source>
        <strain evidence="2">KCTC 42424</strain>
    </source>
</reference>
<keyword evidence="2" id="KW-1185">Reference proteome</keyword>
<evidence type="ECO:0000313" key="1">
    <source>
        <dbReference type="EMBL" id="MFC3680368.1"/>
    </source>
</evidence>
<proteinExistence type="predicted"/>